<protein>
    <submittedName>
        <fullName evidence="1">Glycerol-3-phosphatase</fullName>
    </submittedName>
</protein>
<sequence length="223" mass="23513">MTPAVTVDCGAVLFDMDGVLVDSSGVVERSWRSWARRHGIAESVVMPLIHGRRALETIALVAPHLDAQAEWQVLIRQELEDTEGFRAFPGAAALAGSLPLDRYAIVTSAPRSIAVDRLRRGAIRVPAVMVCAEDVSRGKPAPDGYLLAAERLGVPAGDCVVVEDAAPGVQAGLAAGMRVLGFTTTQPAEAMGAATWLVPDISCVRAGEPVADGVRLTLTTPRR</sequence>
<dbReference type="InterPro" id="IPR051806">
    <property type="entry name" value="HAD-like_SPP"/>
</dbReference>
<name>A0A918XSR6_9PROT</name>
<dbReference type="Proteomes" id="UP000630353">
    <property type="component" value="Unassembled WGS sequence"/>
</dbReference>
<comment type="caution">
    <text evidence="1">The sequence shown here is derived from an EMBL/GenBank/DDBJ whole genome shotgun (WGS) entry which is preliminary data.</text>
</comment>
<dbReference type="NCBIfam" id="TIGR01509">
    <property type="entry name" value="HAD-SF-IA-v3"/>
    <property type="match status" value="1"/>
</dbReference>
<dbReference type="SUPFAM" id="SSF56784">
    <property type="entry name" value="HAD-like"/>
    <property type="match status" value="1"/>
</dbReference>
<dbReference type="InterPro" id="IPR023214">
    <property type="entry name" value="HAD_sf"/>
</dbReference>
<dbReference type="RefSeq" id="WP_189990879.1">
    <property type="nucleotide sequence ID" value="NZ_BMZS01000006.1"/>
</dbReference>
<organism evidence="1 2">
    <name type="scientific">Thalassobaculum fulvum</name>
    <dbReference type="NCBI Taxonomy" id="1633335"/>
    <lineage>
        <taxon>Bacteria</taxon>
        <taxon>Pseudomonadati</taxon>
        <taxon>Pseudomonadota</taxon>
        <taxon>Alphaproteobacteria</taxon>
        <taxon>Rhodospirillales</taxon>
        <taxon>Thalassobaculaceae</taxon>
        <taxon>Thalassobaculum</taxon>
    </lineage>
</organism>
<dbReference type="Gene3D" id="1.10.150.240">
    <property type="entry name" value="Putative phosphatase, domain 2"/>
    <property type="match status" value="1"/>
</dbReference>
<accession>A0A918XSR6</accession>
<reference evidence="1" key="2">
    <citation type="submission" date="2020-09" db="EMBL/GenBank/DDBJ databases">
        <authorList>
            <person name="Sun Q."/>
            <person name="Kim S."/>
        </authorList>
    </citation>
    <scope>NUCLEOTIDE SEQUENCE</scope>
    <source>
        <strain evidence="1">KCTC 42651</strain>
    </source>
</reference>
<proteinExistence type="predicted"/>
<dbReference type="EMBL" id="BMZS01000006">
    <property type="protein sequence ID" value="GHD53133.1"/>
    <property type="molecule type" value="Genomic_DNA"/>
</dbReference>
<dbReference type="InterPro" id="IPR036412">
    <property type="entry name" value="HAD-like_sf"/>
</dbReference>
<reference evidence="1" key="1">
    <citation type="journal article" date="2014" name="Int. J. Syst. Evol. Microbiol.">
        <title>Complete genome sequence of Corynebacterium casei LMG S-19264T (=DSM 44701T), isolated from a smear-ripened cheese.</title>
        <authorList>
            <consortium name="US DOE Joint Genome Institute (JGI-PGF)"/>
            <person name="Walter F."/>
            <person name="Albersmeier A."/>
            <person name="Kalinowski J."/>
            <person name="Ruckert C."/>
        </authorList>
    </citation>
    <scope>NUCLEOTIDE SEQUENCE</scope>
    <source>
        <strain evidence="1">KCTC 42651</strain>
    </source>
</reference>
<dbReference type="Gene3D" id="3.40.50.1000">
    <property type="entry name" value="HAD superfamily/HAD-like"/>
    <property type="match status" value="1"/>
</dbReference>
<evidence type="ECO:0000313" key="2">
    <source>
        <dbReference type="Proteomes" id="UP000630353"/>
    </source>
</evidence>
<dbReference type="GO" id="GO:0050308">
    <property type="term" value="F:sugar-phosphatase activity"/>
    <property type="evidence" value="ECO:0007669"/>
    <property type="project" value="TreeGrafter"/>
</dbReference>
<dbReference type="InterPro" id="IPR006439">
    <property type="entry name" value="HAD-SF_hydro_IA"/>
</dbReference>
<dbReference type="PANTHER" id="PTHR43481">
    <property type="entry name" value="FRUCTOSE-1-PHOSPHATE PHOSPHATASE"/>
    <property type="match status" value="1"/>
</dbReference>
<dbReference type="Pfam" id="PF00702">
    <property type="entry name" value="Hydrolase"/>
    <property type="match status" value="1"/>
</dbReference>
<dbReference type="AlphaFoldDB" id="A0A918XSR6"/>
<dbReference type="SFLD" id="SFLDG01129">
    <property type="entry name" value="C1.5:_HAD__Beta-PGM__Phosphata"/>
    <property type="match status" value="1"/>
</dbReference>
<evidence type="ECO:0000313" key="1">
    <source>
        <dbReference type="EMBL" id="GHD53133.1"/>
    </source>
</evidence>
<dbReference type="InterPro" id="IPR023198">
    <property type="entry name" value="PGP-like_dom2"/>
</dbReference>
<keyword evidence="2" id="KW-1185">Reference proteome</keyword>
<gene>
    <name evidence="1" type="ORF">GCM10017083_29470</name>
</gene>
<dbReference type="PANTHER" id="PTHR43481:SF4">
    <property type="entry name" value="GLYCEROL-1-PHOSPHATE PHOSPHOHYDROLASE 1-RELATED"/>
    <property type="match status" value="1"/>
</dbReference>
<dbReference type="SFLD" id="SFLDS00003">
    <property type="entry name" value="Haloacid_Dehalogenase"/>
    <property type="match status" value="1"/>
</dbReference>